<dbReference type="Gene3D" id="3.10.180.10">
    <property type="entry name" value="2,3-Dihydroxybiphenyl 1,2-Dioxygenase, domain 1"/>
    <property type="match status" value="2"/>
</dbReference>
<dbReference type="InterPro" id="IPR029068">
    <property type="entry name" value="Glyas_Bleomycin-R_OHBP_Dase"/>
</dbReference>
<protein>
    <submittedName>
        <fullName evidence="2">VOC family protein</fullName>
    </submittedName>
</protein>
<dbReference type="PROSITE" id="PS51819">
    <property type="entry name" value="VOC"/>
    <property type="match status" value="2"/>
</dbReference>
<organism evidence="2 3">
    <name type="scientific">Stakelama marina</name>
    <dbReference type="NCBI Taxonomy" id="2826939"/>
    <lineage>
        <taxon>Bacteria</taxon>
        <taxon>Pseudomonadati</taxon>
        <taxon>Pseudomonadota</taxon>
        <taxon>Alphaproteobacteria</taxon>
        <taxon>Sphingomonadales</taxon>
        <taxon>Sphingomonadaceae</taxon>
        <taxon>Stakelama</taxon>
    </lineage>
</organism>
<evidence type="ECO:0000259" key="1">
    <source>
        <dbReference type="PROSITE" id="PS51819"/>
    </source>
</evidence>
<dbReference type="PANTHER" id="PTHR33993:SF14">
    <property type="entry name" value="GB|AAF24581.1"/>
    <property type="match status" value="1"/>
</dbReference>
<dbReference type="PANTHER" id="PTHR33993">
    <property type="entry name" value="GLYOXALASE-RELATED"/>
    <property type="match status" value="1"/>
</dbReference>
<name>A0A8T4IHL0_9SPHN</name>
<dbReference type="EMBL" id="JAGRQC010000002">
    <property type="protein sequence ID" value="MBR0552565.1"/>
    <property type="molecule type" value="Genomic_DNA"/>
</dbReference>
<dbReference type="InterPro" id="IPR037523">
    <property type="entry name" value="VOC_core"/>
</dbReference>
<sequence length="259" mass="27571">MRNPHGTPIWYELTTADPDASKAFYDDVVGWTVDAEPQIPGMDYRMINIAGGDQVGGVMRLTDEMLGGGANPGWFFYIGVDDVDATVEKVKAAGGGVIMPPWTIEGVGRMALVHDPQGLPFYVMRGEPDEQSTAFDPTGMGKCNWNELSTPDQEGAQAFYGDVFGWTFPDTMPMGDMGDYVFVAVGDTTIGATMTAPDSGPPPGWRFYFRAPDIEKAAETVKAKGGTVHHGPAEVPGGDRIIIASDPAGVMFGVVGPGE</sequence>
<evidence type="ECO:0000313" key="3">
    <source>
        <dbReference type="Proteomes" id="UP000676996"/>
    </source>
</evidence>
<gene>
    <name evidence="2" type="ORF">J7S20_08615</name>
</gene>
<dbReference type="Pfam" id="PF00903">
    <property type="entry name" value="Glyoxalase"/>
    <property type="match status" value="2"/>
</dbReference>
<dbReference type="InterPro" id="IPR004360">
    <property type="entry name" value="Glyas_Fos-R_dOase_dom"/>
</dbReference>
<keyword evidence="3" id="KW-1185">Reference proteome</keyword>
<accession>A0A8T4IHL0</accession>
<dbReference type="Proteomes" id="UP000676996">
    <property type="component" value="Unassembled WGS sequence"/>
</dbReference>
<feature type="domain" description="VOC" evidence="1">
    <location>
        <begin position="7"/>
        <end position="126"/>
    </location>
</feature>
<dbReference type="InterPro" id="IPR052164">
    <property type="entry name" value="Anthracycline_SecMetBiosynth"/>
</dbReference>
<dbReference type="AlphaFoldDB" id="A0A8T4IHL0"/>
<dbReference type="SUPFAM" id="SSF54593">
    <property type="entry name" value="Glyoxalase/Bleomycin resistance protein/Dihydroxybiphenyl dioxygenase"/>
    <property type="match status" value="2"/>
</dbReference>
<reference evidence="2" key="1">
    <citation type="submission" date="2021-04" db="EMBL/GenBank/DDBJ databases">
        <title>Ouciella asimina sp. nov., isolated from the surface seawater in the hydrothermal field of Okinawa Trough.</title>
        <authorList>
            <person name="Shuang W."/>
        </authorList>
    </citation>
    <scope>NUCLEOTIDE SEQUENCE</scope>
    <source>
        <strain evidence="2">LXI357</strain>
    </source>
</reference>
<dbReference type="CDD" id="cd07247">
    <property type="entry name" value="SgaA_N_like"/>
    <property type="match status" value="2"/>
</dbReference>
<comment type="caution">
    <text evidence="2">The sequence shown here is derived from an EMBL/GenBank/DDBJ whole genome shotgun (WGS) entry which is preliminary data.</text>
</comment>
<evidence type="ECO:0000313" key="2">
    <source>
        <dbReference type="EMBL" id="MBR0552565.1"/>
    </source>
</evidence>
<feature type="domain" description="VOC" evidence="1">
    <location>
        <begin position="142"/>
        <end position="257"/>
    </location>
</feature>
<dbReference type="RefSeq" id="WP_284053840.1">
    <property type="nucleotide sequence ID" value="NZ_JAGRQC010000002.1"/>
</dbReference>
<proteinExistence type="predicted"/>